<dbReference type="EMBL" id="MN079145">
    <property type="protein sequence ID" value="QEA06474.1"/>
    <property type="molecule type" value="Genomic_DNA"/>
</dbReference>
<dbReference type="EC" id="4.4.1.3" evidence="4"/>
<dbReference type="Gene3D" id="3.40.350.10">
    <property type="entry name" value="Creatinase/prolidase N-terminal domain"/>
    <property type="match status" value="1"/>
</dbReference>
<evidence type="ECO:0000256" key="1">
    <source>
        <dbReference type="SAM" id="MobiDB-lite"/>
    </source>
</evidence>
<dbReference type="InterPro" id="IPR029149">
    <property type="entry name" value="Creatin/AminoP/Spt16_N"/>
</dbReference>
<keyword evidence="4" id="KW-0456">Lyase</keyword>
<name>A0A5B8RG41_9ZZZZ</name>
<dbReference type="InterPro" id="IPR000994">
    <property type="entry name" value="Pept_M24"/>
</dbReference>
<dbReference type="CDD" id="cd01066">
    <property type="entry name" value="APP_MetAP"/>
    <property type="match status" value="1"/>
</dbReference>
<dbReference type="GO" id="GO:0047869">
    <property type="term" value="F:dimethylpropiothetin dethiomethylase activity"/>
    <property type="evidence" value="ECO:0007669"/>
    <property type="project" value="UniProtKB-EC"/>
</dbReference>
<evidence type="ECO:0000313" key="4">
    <source>
        <dbReference type="EMBL" id="QEA06474.1"/>
    </source>
</evidence>
<evidence type="ECO:0000259" key="2">
    <source>
        <dbReference type="Pfam" id="PF00557"/>
    </source>
</evidence>
<organism evidence="4">
    <name type="scientific">uncultured organism</name>
    <dbReference type="NCBI Taxonomy" id="155900"/>
    <lineage>
        <taxon>unclassified sequences</taxon>
        <taxon>environmental samples</taxon>
    </lineage>
</organism>
<dbReference type="SUPFAM" id="SSF53092">
    <property type="entry name" value="Creatinase/prolidase N-terminal domain"/>
    <property type="match status" value="1"/>
</dbReference>
<dbReference type="InterPro" id="IPR050659">
    <property type="entry name" value="Peptidase_M24B"/>
</dbReference>
<dbReference type="Pfam" id="PF01321">
    <property type="entry name" value="Creatinase_N"/>
    <property type="match status" value="1"/>
</dbReference>
<reference evidence="4" key="1">
    <citation type="submission" date="2019-06" db="EMBL/GenBank/DDBJ databases">
        <authorList>
            <person name="Murdoch R.W."/>
            <person name="Fathepure B."/>
        </authorList>
    </citation>
    <scope>NUCLEOTIDE SEQUENCE</scope>
</reference>
<dbReference type="AlphaFoldDB" id="A0A5B8RG41"/>
<sequence length="414" mass="45661">MPAQPAPISEACSDVPDDPARPLDTPRLRLGRLARLREHMLEWRVDACVLFDPINIRYATGARNMTPFMHRNPARYLFVPAEGPVVLFEFTGAAHLAEGLETVDEVRPAVTVSAVAADIRVDERAREWADEIAALVRRHCGAGARVGIERQQQAAVRALAGHDLTVVDAQQPVERARARKTPEELRCVRASAEATMAAVRRLEAAIEPGRSENAVWAELHAETIARDGDYVETRLFNSGPRTNPWFQESSPRVIRAGELVALDTDVVGAYGYYSDFSRTFLAGDGRPTAHQRELYRLAMEEIEHNAGLIRPGVRLREIAENAWPIPARYFDSRYFVAVHGCGMTGEYPYVLHAADFEGGYDGEVEAGMVLCVESYIGEPGGGEGVKLENEYLVTDTGVENLTPYPLDPRLSGAV</sequence>
<feature type="domain" description="Peptidase M24" evidence="2">
    <location>
        <begin position="187"/>
        <end position="395"/>
    </location>
</feature>
<dbReference type="Gene3D" id="3.90.230.10">
    <property type="entry name" value="Creatinase/methionine aminopeptidase superfamily"/>
    <property type="match status" value="1"/>
</dbReference>
<dbReference type="InterPro" id="IPR036005">
    <property type="entry name" value="Creatinase/aminopeptidase-like"/>
</dbReference>
<dbReference type="PANTHER" id="PTHR46112:SF2">
    <property type="entry name" value="XAA-PRO AMINOPEPTIDASE P-RELATED"/>
    <property type="match status" value="1"/>
</dbReference>
<protein>
    <submittedName>
        <fullName evidence="4">Dimethlysulfonioproprionate lyase DddP</fullName>
        <ecNumber evidence="4">4.4.1.3</ecNumber>
    </submittedName>
</protein>
<dbReference type="InterPro" id="IPR000587">
    <property type="entry name" value="Creatinase_N"/>
</dbReference>
<evidence type="ECO:0000259" key="3">
    <source>
        <dbReference type="Pfam" id="PF01321"/>
    </source>
</evidence>
<proteinExistence type="predicted"/>
<dbReference type="Pfam" id="PF00557">
    <property type="entry name" value="Peptidase_M24"/>
    <property type="match status" value="1"/>
</dbReference>
<dbReference type="SUPFAM" id="SSF55920">
    <property type="entry name" value="Creatinase/aminopeptidase"/>
    <property type="match status" value="1"/>
</dbReference>
<feature type="region of interest" description="Disordered" evidence="1">
    <location>
        <begin position="1"/>
        <end position="23"/>
    </location>
</feature>
<accession>A0A5B8RG41</accession>
<gene>
    <name evidence="4" type="primary">dddP_2</name>
    <name evidence="4" type="ORF">KBTEX_02813</name>
</gene>
<dbReference type="PANTHER" id="PTHR46112">
    <property type="entry name" value="AMINOPEPTIDASE"/>
    <property type="match status" value="1"/>
</dbReference>
<feature type="domain" description="Creatinase N-terminal" evidence="3">
    <location>
        <begin position="32"/>
        <end position="178"/>
    </location>
</feature>